<dbReference type="EMBL" id="CP159872">
    <property type="protein sequence ID" value="XCM79051.1"/>
    <property type="molecule type" value="Genomic_DNA"/>
</dbReference>
<feature type="domain" description="Ferric siderophore reductase C-terminal" evidence="2">
    <location>
        <begin position="263"/>
        <end position="283"/>
    </location>
</feature>
<evidence type="ECO:0000313" key="3">
    <source>
        <dbReference type="EMBL" id="XCM79051.1"/>
    </source>
</evidence>
<feature type="region of interest" description="Disordered" evidence="1">
    <location>
        <begin position="220"/>
        <end position="243"/>
    </location>
</feature>
<protein>
    <submittedName>
        <fullName evidence="3">(2Fe-2S)-binding protein</fullName>
    </submittedName>
</protein>
<gene>
    <name evidence="3" type="ORF">ABWK59_08990</name>
</gene>
<accession>A0AAU8JUU2</accession>
<proteinExistence type="predicted"/>
<evidence type="ECO:0000256" key="1">
    <source>
        <dbReference type="SAM" id="MobiDB-lite"/>
    </source>
</evidence>
<dbReference type="InterPro" id="IPR024726">
    <property type="entry name" value="FhuF_C"/>
</dbReference>
<organism evidence="3">
    <name type="scientific">Kitasatospora camelliae</name>
    <dbReference type="NCBI Taxonomy" id="3156397"/>
    <lineage>
        <taxon>Bacteria</taxon>
        <taxon>Bacillati</taxon>
        <taxon>Actinomycetota</taxon>
        <taxon>Actinomycetes</taxon>
        <taxon>Kitasatosporales</taxon>
        <taxon>Streptomycetaceae</taxon>
        <taxon>Kitasatospora</taxon>
    </lineage>
</organism>
<dbReference type="AlphaFoldDB" id="A0AAU8JUU2"/>
<reference evidence="3" key="1">
    <citation type="submission" date="2024-06" db="EMBL/GenBank/DDBJ databases">
        <title>The genome sequences of Kitasatospora sp. strain HUAS MG31.</title>
        <authorList>
            <person name="Mo P."/>
        </authorList>
    </citation>
    <scope>NUCLEOTIDE SEQUENCE</scope>
    <source>
        <strain evidence="3">HUAS MG31</strain>
    </source>
</reference>
<dbReference type="RefSeq" id="WP_354639406.1">
    <property type="nucleotide sequence ID" value="NZ_CP159872.1"/>
</dbReference>
<evidence type="ECO:0000259" key="2">
    <source>
        <dbReference type="Pfam" id="PF11575"/>
    </source>
</evidence>
<dbReference type="Pfam" id="PF11575">
    <property type="entry name" value="FhuF_C"/>
    <property type="match status" value="1"/>
</dbReference>
<sequence>MTAIRARRHGTAPDRRPPLADSFGRLHAVLPDLRIRIGPPRSGRGWTALAGVLADPVALGDLIAFDTRATLRDHGTEPRPDVAAGFCLHRYLWPAALAFTAPWFLERRVPRIRAERVSVNRSTGGLTVEVDGFACLPGDPEAHRPDARPVADRAALRAELRSALAEHLTPVIAAFRPATRRGSRTLWGMATDDVVGGLWQLGGLLGEEDRAAAELAELFPEPAATGPGRAGPGSAGTDRTAARSPFVGGAGFLTEQGRRTRNRTSCCLFYTVRPEELCAGCPRAQ</sequence>
<dbReference type="GO" id="GO:0051537">
    <property type="term" value="F:2 iron, 2 sulfur cluster binding"/>
    <property type="evidence" value="ECO:0007669"/>
    <property type="project" value="InterPro"/>
</dbReference>
<name>A0AAU8JUU2_9ACTN</name>
<dbReference type="KEGG" id="kcm:ABWK59_08990"/>